<feature type="non-terminal residue" evidence="1">
    <location>
        <position position="32"/>
    </location>
</feature>
<dbReference type="HOGENOM" id="CLU_3394204_0_0_1"/>
<proteinExistence type="predicted"/>
<protein>
    <submittedName>
        <fullName evidence="1">Uncharacterized protein</fullName>
    </submittedName>
</protein>
<dbReference type="EMBL" id="KK034568">
    <property type="protein sequence ID" value="EXL63921.1"/>
    <property type="molecule type" value="Genomic_DNA"/>
</dbReference>
<evidence type="ECO:0000313" key="1">
    <source>
        <dbReference type="EMBL" id="EXL63921.1"/>
    </source>
</evidence>
<organism evidence="1">
    <name type="scientific">Fusarium oxysporum f. sp. conglutinans race 2 54008</name>
    <dbReference type="NCBI Taxonomy" id="1089457"/>
    <lineage>
        <taxon>Eukaryota</taxon>
        <taxon>Fungi</taxon>
        <taxon>Dikarya</taxon>
        <taxon>Ascomycota</taxon>
        <taxon>Pezizomycotina</taxon>
        <taxon>Sordariomycetes</taxon>
        <taxon>Hypocreomycetidae</taxon>
        <taxon>Hypocreales</taxon>
        <taxon>Nectriaceae</taxon>
        <taxon>Fusarium</taxon>
        <taxon>Fusarium oxysporum species complex</taxon>
    </lineage>
</organism>
<accession>X0GVT4</accession>
<dbReference type="Proteomes" id="UP000030676">
    <property type="component" value="Unassembled WGS sequence"/>
</dbReference>
<gene>
    <name evidence="1" type="ORF">FOPG_19808</name>
</gene>
<sequence length="32" mass="3320">MSSCKRGTSLPCIIQACADGPRPFQITAKPAA</sequence>
<dbReference type="PROSITE" id="PS51257">
    <property type="entry name" value="PROKAR_LIPOPROTEIN"/>
    <property type="match status" value="1"/>
</dbReference>
<reference evidence="1" key="2">
    <citation type="submission" date="2014-03" db="EMBL/GenBank/DDBJ databases">
        <title>The Genome Annotation of Fusarium oxysporum PHW808.</title>
        <authorList>
            <consortium name="The Broad Institute Genomics Platform"/>
            <person name="Ma L.-J."/>
            <person name="Corby-Kistler H."/>
            <person name="Broz K."/>
            <person name="Gale L.R."/>
            <person name="Jonkers W."/>
            <person name="O'Donnell K."/>
            <person name="Ploetz R."/>
            <person name="Steinberg C."/>
            <person name="Schwartz D.C."/>
            <person name="VanEtten H."/>
            <person name="Zhou S."/>
            <person name="Young S.K."/>
            <person name="Zeng Q."/>
            <person name="Gargeya S."/>
            <person name="Fitzgerald M."/>
            <person name="Abouelleil A."/>
            <person name="Alvarado L."/>
            <person name="Chapman S.B."/>
            <person name="Gainer-Dewar J."/>
            <person name="Goldberg J."/>
            <person name="Griggs A."/>
            <person name="Gujja S."/>
            <person name="Hansen M."/>
            <person name="Howarth C."/>
            <person name="Imamovic A."/>
            <person name="Ireland A."/>
            <person name="Larimer J."/>
            <person name="McCowan C."/>
            <person name="Murphy C."/>
            <person name="Pearson M."/>
            <person name="Poon T.W."/>
            <person name="Priest M."/>
            <person name="Roberts A."/>
            <person name="Saif S."/>
            <person name="Shea T."/>
            <person name="Sykes S."/>
            <person name="Wortman J."/>
            <person name="Nusbaum C."/>
            <person name="Birren B."/>
        </authorList>
    </citation>
    <scope>NUCLEOTIDE SEQUENCE</scope>
    <source>
        <strain evidence="1">54008</strain>
    </source>
</reference>
<dbReference type="AlphaFoldDB" id="X0GVT4"/>
<reference evidence="1" key="1">
    <citation type="submission" date="2011-11" db="EMBL/GenBank/DDBJ databases">
        <title>The Genome Sequence of Fusarium oxysporum PHW808.</title>
        <authorList>
            <consortium name="The Broad Institute Genome Sequencing Platform"/>
            <person name="Ma L.-J."/>
            <person name="Gale L.R."/>
            <person name="Schwartz D.C."/>
            <person name="Zhou S."/>
            <person name="Corby-Kistler H."/>
            <person name="Young S.K."/>
            <person name="Zeng Q."/>
            <person name="Gargeya S."/>
            <person name="Fitzgerald M."/>
            <person name="Haas B."/>
            <person name="Abouelleil A."/>
            <person name="Alvarado L."/>
            <person name="Arachchi H.M."/>
            <person name="Berlin A."/>
            <person name="Brown A."/>
            <person name="Chapman S.B."/>
            <person name="Chen Z."/>
            <person name="Dunbar C."/>
            <person name="Freedman E."/>
            <person name="Gearin G."/>
            <person name="Goldberg J."/>
            <person name="Griggs A."/>
            <person name="Gujja S."/>
            <person name="Heiman D."/>
            <person name="Howarth C."/>
            <person name="Larson L."/>
            <person name="Lui A."/>
            <person name="MacDonald P.J.P."/>
            <person name="Montmayeur A."/>
            <person name="Murphy C."/>
            <person name="Neiman D."/>
            <person name="Pearson M."/>
            <person name="Priest M."/>
            <person name="Roberts A."/>
            <person name="Saif S."/>
            <person name="Shea T."/>
            <person name="Shenoy N."/>
            <person name="Sisk P."/>
            <person name="Stolte C."/>
            <person name="Sykes S."/>
            <person name="Wortman J."/>
            <person name="Nusbaum C."/>
            <person name="Birren B."/>
        </authorList>
    </citation>
    <scope>NUCLEOTIDE SEQUENCE [LARGE SCALE GENOMIC DNA]</scope>
    <source>
        <strain evidence="1">54008</strain>
    </source>
</reference>
<name>X0GVT4_FUSOX</name>